<evidence type="ECO:0000259" key="2">
    <source>
        <dbReference type="PROSITE" id="PS50250"/>
    </source>
</evidence>
<dbReference type="PROSITE" id="PS50250">
    <property type="entry name" value="PCI"/>
    <property type="match status" value="1"/>
</dbReference>
<comment type="similarity">
    <text evidence="1">Belongs to the CSN12 family.</text>
</comment>
<dbReference type="EMBL" id="JBBXMP010000008">
    <property type="protein sequence ID" value="KAL0070164.1"/>
    <property type="molecule type" value="Genomic_DNA"/>
</dbReference>
<dbReference type="Pfam" id="PF01399">
    <property type="entry name" value="PCI"/>
    <property type="match status" value="1"/>
</dbReference>
<evidence type="ECO:0000313" key="4">
    <source>
        <dbReference type="Proteomes" id="UP001437256"/>
    </source>
</evidence>
<protein>
    <submittedName>
        <fullName evidence="3">COP9 signalosome (CSN) subunit</fullName>
    </submittedName>
</protein>
<accession>A0ABR3AAZ1</accession>
<dbReference type="InterPro" id="IPR045114">
    <property type="entry name" value="Csn12-like"/>
</dbReference>
<dbReference type="Gene3D" id="1.10.10.10">
    <property type="entry name" value="Winged helix-like DNA-binding domain superfamily/Winged helix DNA-binding domain"/>
    <property type="match status" value="1"/>
</dbReference>
<name>A0ABR3AAZ1_9AGAR</name>
<dbReference type="InterPro" id="IPR036388">
    <property type="entry name" value="WH-like_DNA-bd_sf"/>
</dbReference>
<evidence type="ECO:0000313" key="3">
    <source>
        <dbReference type="EMBL" id="KAL0070164.1"/>
    </source>
</evidence>
<dbReference type="PANTHER" id="PTHR12732">
    <property type="entry name" value="UNCHARACTERIZED PROTEASOME COMPONENT REGION PCI-CONTAINING"/>
    <property type="match status" value="1"/>
</dbReference>
<dbReference type="InterPro" id="IPR000717">
    <property type="entry name" value="PCI_dom"/>
</dbReference>
<keyword evidence="4" id="KW-1185">Reference proteome</keyword>
<evidence type="ECO:0000256" key="1">
    <source>
        <dbReference type="ARBA" id="ARBA00025771"/>
    </source>
</evidence>
<reference evidence="3 4" key="1">
    <citation type="submission" date="2024-05" db="EMBL/GenBank/DDBJ databases">
        <title>A draft genome resource for the thread blight pathogen Marasmius tenuissimus strain MS-2.</title>
        <authorList>
            <person name="Yulfo-Soto G.E."/>
            <person name="Baruah I.K."/>
            <person name="Amoako-Attah I."/>
            <person name="Bukari Y."/>
            <person name="Meinhardt L.W."/>
            <person name="Bailey B.A."/>
            <person name="Cohen S.P."/>
        </authorList>
    </citation>
    <scope>NUCLEOTIDE SEQUENCE [LARGE SCALE GENOMIC DNA]</scope>
    <source>
        <strain evidence="3 4">MS-2</strain>
    </source>
</reference>
<dbReference type="PANTHER" id="PTHR12732:SF0">
    <property type="entry name" value="PCI DOMAIN-CONTAINING PROTEIN 2"/>
    <property type="match status" value="1"/>
</dbReference>
<feature type="domain" description="PCI" evidence="2">
    <location>
        <begin position="213"/>
        <end position="396"/>
    </location>
</feature>
<organism evidence="3 4">
    <name type="scientific">Marasmius tenuissimus</name>
    <dbReference type="NCBI Taxonomy" id="585030"/>
    <lineage>
        <taxon>Eukaryota</taxon>
        <taxon>Fungi</taxon>
        <taxon>Dikarya</taxon>
        <taxon>Basidiomycota</taxon>
        <taxon>Agaricomycotina</taxon>
        <taxon>Agaricomycetes</taxon>
        <taxon>Agaricomycetidae</taxon>
        <taxon>Agaricales</taxon>
        <taxon>Marasmiineae</taxon>
        <taxon>Marasmiaceae</taxon>
        <taxon>Marasmius</taxon>
    </lineage>
</organism>
<gene>
    <name evidence="3" type="primary">CSN12</name>
    <name evidence="3" type="ORF">AAF712_002654</name>
</gene>
<sequence>MPMNFVTFLTQLNDALAAENGHNLAFLLRPTSPHAKDLLKEYKLNPTREKLSYYKGSVQEPWDDIAIQYVLTCSHVARRRSIEAFKEHGQLVSHFYTFFGQNSGWSLPALFSVLRDLRDLAFDADFHAKCNGLKSDSMEESARIITKAFTLCLQDRMSPPDQSRKWGVYYVVGLVLKCYFRVRRISLSKNILRALDANRDIPDLSLYPKSHQVTFRYYLGMLRFLNEEYESAENELTRAFYQCHIQAEANQERILTYLLPLRILKGHLPSEDLLQRFSHVRGLFSPFVNAMRAGDIGAYDRALENAEKKLLELNLWMILEKGREMCLRGLFRRVWITSEKSSRIPIPMFHAALRISGIDVEVEEAECLLANQIYRGFIRGYISHEKQMVVLANTNAFPKPAERASPFNFL</sequence>
<proteinExistence type="inferred from homology"/>
<dbReference type="SMART" id="SM00753">
    <property type="entry name" value="PAM"/>
    <property type="match status" value="1"/>
</dbReference>
<comment type="caution">
    <text evidence="3">The sequence shown here is derived from an EMBL/GenBank/DDBJ whole genome shotgun (WGS) entry which is preliminary data.</text>
</comment>
<dbReference type="Proteomes" id="UP001437256">
    <property type="component" value="Unassembled WGS sequence"/>
</dbReference>